<accession>A0A9Q3Q4P0</accession>
<sequence length="146" mass="16892">MLDKGWKPKIQVDNLKKDLADIHPFASSFKLYRHHENKRMSDSFEYAKQKWDKSHKTTEFKVGDLILVSTLNFNNIKGPNKMKDSFEGQFIIKSLLGTNGVQVELSRELEKKHPTLPVSLLKHYTSSNKELFPLRNETPLEAPPLD</sequence>
<evidence type="ECO:0000313" key="1">
    <source>
        <dbReference type="EMBL" id="MBW0585333.1"/>
    </source>
</evidence>
<evidence type="ECO:0000313" key="2">
    <source>
        <dbReference type="Proteomes" id="UP000765509"/>
    </source>
</evidence>
<comment type="caution">
    <text evidence="1">The sequence shown here is derived from an EMBL/GenBank/DDBJ whole genome shotgun (WGS) entry which is preliminary data.</text>
</comment>
<name>A0A9Q3Q4P0_9BASI</name>
<proteinExistence type="predicted"/>
<protein>
    <submittedName>
        <fullName evidence="1">Uncharacterized protein</fullName>
    </submittedName>
</protein>
<organism evidence="1 2">
    <name type="scientific">Austropuccinia psidii MF-1</name>
    <dbReference type="NCBI Taxonomy" id="1389203"/>
    <lineage>
        <taxon>Eukaryota</taxon>
        <taxon>Fungi</taxon>
        <taxon>Dikarya</taxon>
        <taxon>Basidiomycota</taxon>
        <taxon>Pucciniomycotina</taxon>
        <taxon>Pucciniomycetes</taxon>
        <taxon>Pucciniales</taxon>
        <taxon>Sphaerophragmiaceae</taxon>
        <taxon>Austropuccinia</taxon>
    </lineage>
</organism>
<dbReference type="EMBL" id="AVOT02120619">
    <property type="protein sequence ID" value="MBW0585333.1"/>
    <property type="molecule type" value="Genomic_DNA"/>
</dbReference>
<gene>
    <name evidence="1" type="ORF">O181_125048</name>
</gene>
<dbReference type="AlphaFoldDB" id="A0A9Q3Q4P0"/>
<dbReference type="Proteomes" id="UP000765509">
    <property type="component" value="Unassembled WGS sequence"/>
</dbReference>
<reference evidence="1" key="1">
    <citation type="submission" date="2021-03" db="EMBL/GenBank/DDBJ databases">
        <title>Draft genome sequence of rust myrtle Austropuccinia psidii MF-1, a brazilian biotype.</title>
        <authorList>
            <person name="Quecine M.C."/>
            <person name="Pachon D.M.R."/>
            <person name="Bonatelli M.L."/>
            <person name="Correr F.H."/>
            <person name="Franceschini L.M."/>
            <person name="Leite T.F."/>
            <person name="Margarido G.R.A."/>
            <person name="Almeida C.A."/>
            <person name="Ferrarezi J.A."/>
            <person name="Labate C.A."/>
        </authorList>
    </citation>
    <scope>NUCLEOTIDE SEQUENCE</scope>
    <source>
        <strain evidence="1">MF-1</strain>
    </source>
</reference>
<keyword evidence="2" id="KW-1185">Reference proteome</keyword>